<dbReference type="RefSeq" id="WP_217964091.1">
    <property type="nucleotide sequence ID" value="NZ_JAHTBN010000003.1"/>
</dbReference>
<evidence type="ECO:0000313" key="1">
    <source>
        <dbReference type="EMBL" id="MFC4200672.1"/>
    </source>
</evidence>
<dbReference type="EMBL" id="JBHSBV010000002">
    <property type="protein sequence ID" value="MFC4200672.1"/>
    <property type="molecule type" value="Genomic_DNA"/>
</dbReference>
<protein>
    <recommendedName>
        <fullName evidence="3">Phage protein</fullName>
    </recommendedName>
</protein>
<comment type="caution">
    <text evidence="1">The sequence shown here is derived from an EMBL/GenBank/DDBJ whole genome shotgun (WGS) entry which is preliminary data.</text>
</comment>
<accession>A0ABV8NWR9</accession>
<gene>
    <name evidence="1" type="ORF">ACFOY1_06885</name>
</gene>
<proteinExistence type="predicted"/>
<organism evidence="1 2">
    <name type="scientific">Candidimonas humi</name>
    <dbReference type="NCBI Taxonomy" id="683355"/>
    <lineage>
        <taxon>Bacteria</taxon>
        <taxon>Pseudomonadati</taxon>
        <taxon>Pseudomonadota</taxon>
        <taxon>Betaproteobacteria</taxon>
        <taxon>Burkholderiales</taxon>
        <taxon>Alcaligenaceae</taxon>
        <taxon>Candidimonas</taxon>
    </lineage>
</organism>
<name>A0ABV8NWR9_9BURK</name>
<dbReference type="Proteomes" id="UP001595848">
    <property type="component" value="Unassembled WGS sequence"/>
</dbReference>
<evidence type="ECO:0008006" key="3">
    <source>
        <dbReference type="Google" id="ProtNLM"/>
    </source>
</evidence>
<evidence type="ECO:0000313" key="2">
    <source>
        <dbReference type="Proteomes" id="UP001595848"/>
    </source>
</evidence>
<sequence length="443" mass="48911">MTTKTDITLPPLPVGITEHGIVGHDGSVYADVEMECYARAAVELDRQQRDTHLDYKELYEQMCERCDVLDKALAEYEQRGEAVAYMSEDGRVVKAKTRNTAMPAVSQQLFSIPLYRYPQPTEPAVKQSLTGDEREAFELACQQAKKHFHKVSPCDGSEPYYIDTPTQSAWWAWQARAALESTTQQSLQVAERCPYCDGTGDVHSPDGKWRGICSCSAGVALSTEPVKVPSTAELLSAIQRYADERASMTEVRCTDAADTEQRDAADRTAQAYSDMCALLARYGAQPAANVPSDAELSHLIVRHRLMTEPWPKQSQINAFARDVIARHGAHTGVPACVVKDRGFLIEDGKHVPSLLITFPVNDWDSRDRMAAILSTTTADGQPDAQAIREAALEEAAQQCEGKYQPWGNSADDRAADCMSRSAARIRALKSRTAQQDAARAKEH</sequence>
<keyword evidence="2" id="KW-1185">Reference proteome</keyword>
<reference evidence="2" key="1">
    <citation type="journal article" date="2019" name="Int. J. Syst. Evol. Microbiol.">
        <title>The Global Catalogue of Microorganisms (GCM) 10K type strain sequencing project: providing services to taxonomists for standard genome sequencing and annotation.</title>
        <authorList>
            <consortium name="The Broad Institute Genomics Platform"/>
            <consortium name="The Broad Institute Genome Sequencing Center for Infectious Disease"/>
            <person name="Wu L."/>
            <person name="Ma J."/>
        </authorList>
    </citation>
    <scope>NUCLEOTIDE SEQUENCE [LARGE SCALE GENOMIC DNA]</scope>
    <source>
        <strain evidence="2">LMG 24813</strain>
    </source>
</reference>